<dbReference type="InterPro" id="IPR003827">
    <property type="entry name" value="tRNA_yW-synthesising"/>
</dbReference>
<evidence type="ECO:0000256" key="11">
    <source>
        <dbReference type="ARBA" id="ARBA00069229"/>
    </source>
</evidence>
<dbReference type="GO" id="GO:0008168">
    <property type="term" value="F:methyltransferase activity"/>
    <property type="evidence" value="ECO:0007669"/>
    <property type="project" value="UniProtKB-KW"/>
</dbReference>
<dbReference type="PANTHER" id="PTHR48418">
    <property type="entry name" value="TRNA WYBUTOSINE-SYNTHESIZING PROTEIN 3"/>
    <property type="match status" value="1"/>
</dbReference>
<dbReference type="InterPro" id="IPR036602">
    <property type="entry name" value="tRNA_yW-synthesising-like_sf"/>
</dbReference>
<gene>
    <name evidence="14" type="ORF">DIURU_001357</name>
</gene>
<name>A0A642UUF7_DIURU</name>
<dbReference type="Proteomes" id="UP000449547">
    <property type="component" value="Unassembled WGS sequence"/>
</dbReference>
<evidence type="ECO:0000256" key="1">
    <source>
        <dbReference type="ARBA" id="ARBA00004797"/>
    </source>
</evidence>
<comment type="similarity">
    <text evidence="2">Belongs to the TYW3 family.</text>
</comment>
<sequence length="255" mass="29057">MLDPFEQKKQAIITEISATSSDLPDASPKGTIDEFCWPVINIINRHSDMVTTSSCSGRVSVFLEGHKGDLKEGEMKIGAKGNEGRWLFVTHDPKDLPGWHKQISFKYTTEYPLDPTTRYILFKFEPLILHVKCRDVATATQLYNTAMGCGFRESGIGSHNNVAIRTSIKLDVPIGYLGENDELVCFVTPEYLDLITTLSDNRFQENFKKMRAIERAIEGMEVKEQVKVETKEERRERKRLEGLARQQQLREGRTA</sequence>
<proteinExistence type="inferred from homology"/>
<dbReference type="AlphaFoldDB" id="A0A642UUF7"/>
<comment type="pathway">
    <text evidence="1">tRNA modification; wybutosine-tRNA(Phe) biosynthesis.</text>
</comment>
<dbReference type="SUPFAM" id="SSF111278">
    <property type="entry name" value="SSo0622-like"/>
    <property type="match status" value="1"/>
</dbReference>
<comment type="caution">
    <text evidence="14">The sequence shown here is derived from an EMBL/GenBank/DDBJ whole genome shotgun (WGS) entry which is preliminary data.</text>
</comment>
<reference evidence="14 15" key="1">
    <citation type="submission" date="2019-07" db="EMBL/GenBank/DDBJ databases">
        <title>Genome assembly of two rare yeast pathogens: Diutina rugosa and Trichomonascus ciferrii.</title>
        <authorList>
            <person name="Mixao V."/>
            <person name="Saus E."/>
            <person name="Hansen A."/>
            <person name="Lass-Flor C."/>
            <person name="Gabaldon T."/>
        </authorList>
    </citation>
    <scope>NUCLEOTIDE SEQUENCE [LARGE SCALE GENOMIC DNA]</scope>
    <source>
        <strain evidence="14 15">CBS 613</strain>
    </source>
</reference>
<dbReference type="VEuPathDB" id="FungiDB:DIURU_001357"/>
<evidence type="ECO:0000313" key="15">
    <source>
        <dbReference type="Proteomes" id="UP000449547"/>
    </source>
</evidence>
<dbReference type="GO" id="GO:0008033">
    <property type="term" value="P:tRNA processing"/>
    <property type="evidence" value="ECO:0007669"/>
    <property type="project" value="UniProtKB-KW"/>
</dbReference>
<keyword evidence="7" id="KW-0819">tRNA processing</keyword>
<evidence type="ECO:0000256" key="10">
    <source>
        <dbReference type="ARBA" id="ARBA00058049"/>
    </source>
</evidence>
<dbReference type="OrthoDB" id="263283at2759"/>
<organism evidence="14 15">
    <name type="scientific">Diutina rugosa</name>
    <name type="common">Yeast</name>
    <name type="synonym">Candida rugosa</name>
    <dbReference type="NCBI Taxonomy" id="5481"/>
    <lineage>
        <taxon>Eukaryota</taxon>
        <taxon>Fungi</taxon>
        <taxon>Dikarya</taxon>
        <taxon>Ascomycota</taxon>
        <taxon>Saccharomycotina</taxon>
        <taxon>Pichiomycetes</taxon>
        <taxon>Debaryomycetaceae</taxon>
        <taxon>Diutina</taxon>
    </lineage>
</organism>
<evidence type="ECO:0000256" key="2">
    <source>
        <dbReference type="ARBA" id="ARBA00008569"/>
    </source>
</evidence>
<dbReference type="Gene3D" id="3.30.1960.10">
    <property type="entry name" value="tRNA wybutosine-synthesizing-like"/>
    <property type="match status" value="1"/>
</dbReference>
<evidence type="ECO:0000313" key="14">
    <source>
        <dbReference type="EMBL" id="KAA8905821.1"/>
    </source>
</evidence>
<evidence type="ECO:0000256" key="9">
    <source>
        <dbReference type="ARBA" id="ARBA00049202"/>
    </source>
</evidence>
<feature type="region of interest" description="Disordered" evidence="12">
    <location>
        <begin position="226"/>
        <end position="255"/>
    </location>
</feature>
<evidence type="ECO:0000259" key="13">
    <source>
        <dbReference type="Pfam" id="PF02676"/>
    </source>
</evidence>
<dbReference type="EC" id="2.1.1.282" evidence="3"/>
<comment type="function">
    <text evidence="10">S-adenosyl-L-methionine-dependent methyltransferase that acts as a component of the wybutosine biosynthesis pathway. Wybutosine is a hyper modified guanosine with a tricyclic base found at the 3'-position adjacent to the anticodon of eukaryotic phenylalanine tRNA. Probably methylates N-4 position of wybutosine-86 to produce wybutosine-72.</text>
</comment>
<comment type="catalytic activity">
    <reaction evidence="9">
        <text>4-demethyl-7-[(3S)-3-amino-3-carboxypropyl]wyosine(37) in tRNA(Phe) + S-adenosyl-L-methionine = 7-[(3S)-3-amino-3-carboxypropyl]wyosine(37) in tRNA(Phe) + S-adenosyl-L-homocysteine + H(+)</text>
        <dbReference type="Rhea" id="RHEA:36635"/>
        <dbReference type="Rhea" id="RHEA-COMP:10378"/>
        <dbReference type="Rhea" id="RHEA-COMP:10379"/>
        <dbReference type="ChEBI" id="CHEBI:15378"/>
        <dbReference type="ChEBI" id="CHEBI:57856"/>
        <dbReference type="ChEBI" id="CHEBI:59789"/>
        <dbReference type="ChEBI" id="CHEBI:73543"/>
        <dbReference type="ChEBI" id="CHEBI:73550"/>
        <dbReference type="EC" id="2.1.1.282"/>
    </reaction>
</comment>
<evidence type="ECO:0000256" key="6">
    <source>
        <dbReference type="ARBA" id="ARBA00022691"/>
    </source>
</evidence>
<dbReference type="GO" id="GO:0032259">
    <property type="term" value="P:methylation"/>
    <property type="evidence" value="ECO:0007669"/>
    <property type="project" value="UniProtKB-KW"/>
</dbReference>
<dbReference type="RefSeq" id="XP_034013867.1">
    <property type="nucleotide sequence ID" value="XM_034153891.1"/>
</dbReference>
<keyword evidence="6" id="KW-0949">S-adenosyl-L-methionine</keyword>
<evidence type="ECO:0000256" key="12">
    <source>
        <dbReference type="SAM" id="MobiDB-lite"/>
    </source>
</evidence>
<accession>A0A642UUF7</accession>
<dbReference type="Pfam" id="PF02676">
    <property type="entry name" value="TYW3"/>
    <property type="match status" value="1"/>
</dbReference>
<keyword evidence="15" id="KW-1185">Reference proteome</keyword>
<keyword evidence="4" id="KW-0489">Methyltransferase</keyword>
<keyword evidence="5" id="KW-0808">Transferase</keyword>
<dbReference type="FunFam" id="3.30.1960.10:FF:000003">
    <property type="entry name" value="tRNA methyltransferase"/>
    <property type="match status" value="1"/>
</dbReference>
<dbReference type="PANTHER" id="PTHR48418:SF1">
    <property type="entry name" value="TRNA WYBUTOSINE-SYNTHESIZING PROTEIN 3"/>
    <property type="match status" value="1"/>
</dbReference>
<evidence type="ECO:0000256" key="8">
    <source>
        <dbReference type="ARBA" id="ARBA00030554"/>
    </source>
</evidence>
<evidence type="ECO:0000256" key="4">
    <source>
        <dbReference type="ARBA" id="ARBA00022603"/>
    </source>
</evidence>
<feature type="domain" description="tRNA wybutosine-synthesizing protein" evidence="13">
    <location>
        <begin position="7"/>
        <end position="218"/>
    </location>
</feature>
<evidence type="ECO:0000256" key="7">
    <source>
        <dbReference type="ARBA" id="ARBA00022694"/>
    </source>
</evidence>
<dbReference type="GeneID" id="54780010"/>
<dbReference type="OMA" id="TWLYVSH"/>
<evidence type="ECO:0000256" key="3">
    <source>
        <dbReference type="ARBA" id="ARBA00012750"/>
    </source>
</evidence>
<evidence type="ECO:0000256" key="5">
    <source>
        <dbReference type="ARBA" id="ARBA00022679"/>
    </source>
</evidence>
<protein>
    <recommendedName>
        <fullName evidence="11">tRNA wybutosine-synthesizing protein 3</fullName>
        <ecNumber evidence="3">2.1.1.282</ecNumber>
    </recommendedName>
    <alternativeName>
        <fullName evidence="8">tRNA(Phe) 7-((3-amino-3-carboxypropyl)-4-demethylwyosine(37)-N(4))-methyltransferase</fullName>
    </alternativeName>
</protein>
<dbReference type="EMBL" id="SWFT01000041">
    <property type="protein sequence ID" value="KAA8905821.1"/>
    <property type="molecule type" value="Genomic_DNA"/>
</dbReference>